<proteinExistence type="predicted"/>
<reference evidence="2" key="2">
    <citation type="submission" date="2021-04" db="EMBL/GenBank/DDBJ databases">
        <authorList>
            <person name="Gilroy R."/>
        </authorList>
    </citation>
    <scope>NUCLEOTIDE SEQUENCE</scope>
    <source>
        <strain evidence="2">Gambia2-208</strain>
    </source>
</reference>
<comment type="caution">
    <text evidence="2">The sequence shown here is derived from an EMBL/GenBank/DDBJ whole genome shotgun (WGS) entry which is preliminary data.</text>
</comment>
<dbReference type="AlphaFoldDB" id="A0A9D1ZK41"/>
<organism evidence="2 3">
    <name type="scientific">Candidatus Bacteroides pullicola</name>
    <dbReference type="NCBI Taxonomy" id="2838475"/>
    <lineage>
        <taxon>Bacteria</taxon>
        <taxon>Pseudomonadati</taxon>
        <taxon>Bacteroidota</taxon>
        <taxon>Bacteroidia</taxon>
        <taxon>Bacteroidales</taxon>
        <taxon>Bacteroidaceae</taxon>
        <taxon>Bacteroides</taxon>
    </lineage>
</organism>
<evidence type="ECO:0000256" key="1">
    <source>
        <dbReference type="SAM" id="SignalP"/>
    </source>
</evidence>
<dbReference type="InterPro" id="IPR025049">
    <property type="entry name" value="Mfa-like_1"/>
</dbReference>
<dbReference type="PROSITE" id="PS51257">
    <property type="entry name" value="PROKAR_LIPOPROTEIN"/>
    <property type="match status" value="1"/>
</dbReference>
<dbReference type="Proteomes" id="UP000886851">
    <property type="component" value="Unassembled WGS sequence"/>
</dbReference>
<dbReference type="EMBL" id="DXCV01000024">
    <property type="protein sequence ID" value="HIY87587.1"/>
    <property type="molecule type" value="Genomic_DNA"/>
</dbReference>
<feature type="signal peptide" evidence="1">
    <location>
        <begin position="1"/>
        <end position="23"/>
    </location>
</feature>
<feature type="chain" id="PRO_5039194829" evidence="1">
    <location>
        <begin position="24"/>
        <end position="395"/>
    </location>
</feature>
<protein>
    <submittedName>
        <fullName evidence="2">Fimbrillin family protein</fullName>
    </submittedName>
</protein>
<evidence type="ECO:0000313" key="3">
    <source>
        <dbReference type="Proteomes" id="UP000886851"/>
    </source>
</evidence>
<evidence type="ECO:0000313" key="2">
    <source>
        <dbReference type="EMBL" id="HIY87587.1"/>
    </source>
</evidence>
<dbReference type="CDD" id="cd13121">
    <property type="entry name" value="BF2867_like_C"/>
    <property type="match status" value="1"/>
</dbReference>
<sequence length="395" mass="43849">MNMKAIRYTLGILLACLTLVGCQDVEGPLNTVPAVVTGEVEVTSNYIILTGSVSSKAECYFLISKSGDMADAERLFAEIDFNDSDSPADWEYYCGLGDLEPGTTYYVVFCATDGRSEVRGNVVSFTTLDALHLASITYTPWGEESAVDFISETALGGFLLYGNLQGDIWQNNLLIPYDFDNAEWSLPELEPFEGDMAMIAYWPYQQSANPREFAVYNGIDYLYGTCEGLNTTNLAANIHLNHVMAKVKFDIALEGENGIGGTINTVVIGNRNNPETYDRYEAIPWEGMLNMATGTLTPIYNDHDGIWLDCSITPSTDVQSVETFIVPTKFGADMAHVQLWFDNDYILSWTFTETSWEPGVEYTYPLTITENGLVVGDVIVEEWQDNDEGTIIINK</sequence>
<keyword evidence="1" id="KW-0732">Signal</keyword>
<dbReference type="Gene3D" id="2.60.40.2630">
    <property type="match status" value="1"/>
</dbReference>
<dbReference type="Pfam" id="PF13149">
    <property type="entry name" value="Mfa_like_1"/>
    <property type="match status" value="1"/>
</dbReference>
<reference evidence="2" key="1">
    <citation type="journal article" date="2021" name="PeerJ">
        <title>Extensive microbial diversity within the chicken gut microbiome revealed by metagenomics and culture.</title>
        <authorList>
            <person name="Gilroy R."/>
            <person name="Ravi A."/>
            <person name="Getino M."/>
            <person name="Pursley I."/>
            <person name="Horton D.L."/>
            <person name="Alikhan N.F."/>
            <person name="Baker D."/>
            <person name="Gharbi K."/>
            <person name="Hall N."/>
            <person name="Watson M."/>
            <person name="Adriaenssens E.M."/>
            <person name="Foster-Nyarko E."/>
            <person name="Jarju S."/>
            <person name="Secka A."/>
            <person name="Antonio M."/>
            <person name="Oren A."/>
            <person name="Chaudhuri R.R."/>
            <person name="La Ragione R."/>
            <person name="Hildebrand F."/>
            <person name="Pallen M.J."/>
        </authorList>
    </citation>
    <scope>NUCLEOTIDE SEQUENCE</scope>
    <source>
        <strain evidence="2">Gambia2-208</strain>
    </source>
</reference>
<accession>A0A9D1ZK41</accession>
<gene>
    <name evidence="2" type="ORF">H9824_02640</name>
</gene>
<name>A0A9D1ZK41_9BACE</name>